<dbReference type="InterPro" id="IPR017938">
    <property type="entry name" value="Riboflavin_synthase-like_b-brl"/>
</dbReference>
<dbReference type="SUPFAM" id="SSF63380">
    <property type="entry name" value="Riboflavin synthase domain-like"/>
    <property type="match status" value="1"/>
</dbReference>
<evidence type="ECO:0000256" key="4">
    <source>
        <dbReference type="ARBA" id="ARBA00022630"/>
    </source>
</evidence>
<dbReference type="Proteomes" id="UP001515500">
    <property type="component" value="Chromosome 7"/>
</dbReference>
<evidence type="ECO:0000256" key="6">
    <source>
        <dbReference type="ARBA" id="ARBA00022857"/>
    </source>
</evidence>
<feature type="domain" description="FAD-binding FR-type" evidence="9">
    <location>
        <begin position="72"/>
        <end position="181"/>
    </location>
</feature>
<dbReference type="InterPro" id="IPR039261">
    <property type="entry name" value="FNR_nucleotide-bd"/>
</dbReference>
<evidence type="ECO:0000256" key="3">
    <source>
        <dbReference type="ARBA" id="ARBA00013223"/>
    </source>
</evidence>
<dbReference type="PANTHER" id="PTHR43314">
    <property type="match status" value="1"/>
</dbReference>
<organism evidence="10 11">
    <name type="scientific">Dioscorea cayennensis subsp. rotundata</name>
    <name type="common">White Guinea yam</name>
    <name type="synonym">Dioscorea rotundata</name>
    <dbReference type="NCBI Taxonomy" id="55577"/>
    <lineage>
        <taxon>Eukaryota</taxon>
        <taxon>Viridiplantae</taxon>
        <taxon>Streptophyta</taxon>
        <taxon>Embryophyta</taxon>
        <taxon>Tracheophyta</taxon>
        <taxon>Spermatophyta</taxon>
        <taxon>Magnoliopsida</taxon>
        <taxon>Liliopsida</taxon>
        <taxon>Dioscoreales</taxon>
        <taxon>Dioscoreaceae</taxon>
        <taxon>Dioscorea</taxon>
    </lineage>
</organism>
<dbReference type="Gene3D" id="2.40.30.10">
    <property type="entry name" value="Translation factors"/>
    <property type="match status" value="1"/>
</dbReference>
<dbReference type="InterPro" id="IPR015701">
    <property type="entry name" value="FNR"/>
</dbReference>
<evidence type="ECO:0000313" key="11">
    <source>
        <dbReference type="RefSeq" id="XP_039129067.1"/>
    </source>
</evidence>
<accession>A0AB40BNW6</accession>
<dbReference type="AlphaFoldDB" id="A0AB40BNW6"/>
<keyword evidence="5" id="KW-0274">FAD</keyword>
<protein>
    <recommendedName>
        <fullName evidence="3">ferredoxin--NADP(+) reductase</fullName>
        <ecNumber evidence="3">1.18.1.2</ecNumber>
    </recommendedName>
</protein>
<evidence type="ECO:0000256" key="1">
    <source>
        <dbReference type="ARBA" id="ARBA00001974"/>
    </source>
</evidence>
<name>A0AB40BNW6_DIOCR</name>
<dbReference type="GeneID" id="120265252"/>
<evidence type="ECO:0000256" key="5">
    <source>
        <dbReference type="ARBA" id="ARBA00022827"/>
    </source>
</evidence>
<comment type="catalytic activity">
    <reaction evidence="8">
        <text>2 reduced [2Fe-2S]-[ferredoxin] + NADP(+) + H(+) = 2 oxidized [2Fe-2S]-[ferredoxin] + NADPH</text>
        <dbReference type="Rhea" id="RHEA:20125"/>
        <dbReference type="Rhea" id="RHEA-COMP:10000"/>
        <dbReference type="Rhea" id="RHEA-COMP:10001"/>
        <dbReference type="ChEBI" id="CHEBI:15378"/>
        <dbReference type="ChEBI" id="CHEBI:33737"/>
        <dbReference type="ChEBI" id="CHEBI:33738"/>
        <dbReference type="ChEBI" id="CHEBI:57783"/>
        <dbReference type="ChEBI" id="CHEBI:58349"/>
        <dbReference type="EC" id="1.18.1.2"/>
    </reaction>
</comment>
<gene>
    <name evidence="11" type="primary">LOC120265252</name>
</gene>
<reference evidence="11" key="1">
    <citation type="submission" date="2025-08" db="UniProtKB">
        <authorList>
            <consortium name="RefSeq"/>
        </authorList>
    </citation>
    <scope>IDENTIFICATION</scope>
</reference>
<comment type="cofactor">
    <cofactor evidence="1">
        <name>FAD</name>
        <dbReference type="ChEBI" id="CHEBI:57692"/>
    </cofactor>
</comment>
<evidence type="ECO:0000256" key="2">
    <source>
        <dbReference type="ARBA" id="ARBA00008312"/>
    </source>
</evidence>
<keyword evidence="6" id="KW-0521">NADP</keyword>
<proteinExistence type="inferred from homology"/>
<dbReference type="PROSITE" id="PS51384">
    <property type="entry name" value="FAD_FR"/>
    <property type="match status" value="1"/>
</dbReference>
<keyword evidence="10" id="KW-1185">Reference proteome</keyword>
<dbReference type="EC" id="1.18.1.2" evidence="3"/>
<evidence type="ECO:0000256" key="7">
    <source>
        <dbReference type="ARBA" id="ARBA00023002"/>
    </source>
</evidence>
<dbReference type="SUPFAM" id="SSF52343">
    <property type="entry name" value="Ferredoxin reductase-like, C-terminal NADP-linked domain"/>
    <property type="match status" value="1"/>
</dbReference>
<dbReference type="Gene3D" id="3.40.50.80">
    <property type="entry name" value="Nucleotide-binding domain of ferredoxin-NADP reductase (FNR) module"/>
    <property type="match status" value="2"/>
</dbReference>
<keyword evidence="7" id="KW-0560">Oxidoreductase</keyword>
<dbReference type="GO" id="GO:0004324">
    <property type="term" value="F:ferredoxin-NADP+ reductase activity"/>
    <property type="evidence" value="ECO:0007669"/>
    <property type="project" value="UniProtKB-EC"/>
</dbReference>
<comment type="similarity">
    <text evidence="2">Belongs to the ferredoxin--NADP reductase type 1 family.</text>
</comment>
<dbReference type="RefSeq" id="XP_039129067.1">
    <property type="nucleotide sequence ID" value="XM_039273133.1"/>
</dbReference>
<keyword evidence="4" id="KW-0285">Flavoprotein</keyword>
<evidence type="ECO:0000259" key="9">
    <source>
        <dbReference type="PROSITE" id="PS51384"/>
    </source>
</evidence>
<evidence type="ECO:0000313" key="10">
    <source>
        <dbReference type="Proteomes" id="UP001515500"/>
    </source>
</evidence>
<sequence>MQIFSNLNLRNNVPKSSPCLSLTNDQIQQHFKYNYHKDLCMSAQRATKCSAAGEATEAEVANKATPNIDEAGQLYKTKVISNKTLVGPKDELGEICHIILDHGGKFHFVEGQYLRVILHPGDDNVFSIASCRDGDSSDGKTLSLCVRRAELSPHSVSDFLCNCKEGDKVDIKGPFGNTMIFPDDPEAKHIMIATATGIAPFRGNTQQLYETALNNSVADCIYVNGDEIFTLLDKGAYIYFAGSKTMMLGILETFQKMAKERGVIWEEMLARLKKNNQWRVEVYKIITSIQWFYVKSVVAMALSNAFYSSCIV</sequence>
<evidence type="ECO:0000256" key="8">
    <source>
        <dbReference type="ARBA" id="ARBA00047776"/>
    </source>
</evidence>
<dbReference type="InterPro" id="IPR017927">
    <property type="entry name" value="FAD-bd_FR_type"/>
</dbReference>